<dbReference type="GO" id="GO:0016020">
    <property type="term" value="C:membrane"/>
    <property type="evidence" value="ECO:0007669"/>
    <property type="project" value="UniProtKB-SubCell"/>
</dbReference>
<evidence type="ECO:0000313" key="9">
    <source>
        <dbReference type="Proteomes" id="UP000067461"/>
    </source>
</evidence>
<evidence type="ECO:0000256" key="3">
    <source>
        <dbReference type="ARBA" id="ARBA00022475"/>
    </source>
</evidence>
<keyword evidence="5 7" id="KW-1133">Transmembrane helix</keyword>
<dbReference type="Pfam" id="PF03547">
    <property type="entry name" value="Mem_trans"/>
    <property type="match status" value="1"/>
</dbReference>
<feature type="transmembrane region" description="Helical" evidence="7">
    <location>
        <begin position="195"/>
        <end position="219"/>
    </location>
</feature>
<dbReference type="HOGENOM" id="CLU_056175_2_1_4"/>
<evidence type="ECO:0000256" key="4">
    <source>
        <dbReference type="ARBA" id="ARBA00022692"/>
    </source>
</evidence>
<keyword evidence="4 7" id="KW-0812">Transmembrane</keyword>
<feature type="transmembrane region" description="Helical" evidence="7">
    <location>
        <begin position="63"/>
        <end position="83"/>
    </location>
</feature>
<feature type="transmembrane region" description="Helical" evidence="7">
    <location>
        <begin position="272"/>
        <end position="291"/>
    </location>
</feature>
<evidence type="ECO:0000256" key="1">
    <source>
        <dbReference type="ARBA" id="ARBA00004141"/>
    </source>
</evidence>
<dbReference type="OrthoDB" id="3435874at2"/>
<dbReference type="InterPro" id="IPR004776">
    <property type="entry name" value="Mem_transp_PIN-like"/>
</dbReference>
<dbReference type="STRING" id="1458425.SRAA_0182"/>
<name>A0A060NF96_9BURK</name>
<dbReference type="KEGG" id="cbaa:SRAA_0182"/>
<evidence type="ECO:0000313" key="8">
    <source>
        <dbReference type="EMBL" id="BAO80036.1"/>
    </source>
</evidence>
<dbReference type="PANTHER" id="PTHR36838">
    <property type="entry name" value="AUXIN EFFLUX CARRIER FAMILY PROTEIN"/>
    <property type="match status" value="1"/>
</dbReference>
<dbReference type="RefSeq" id="WP_045530406.1">
    <property type="nucleotide sequence ID" value="NZ_AP014568.1"/>
</dbReference>
<comment type="subcellular location">
    <subcellularLocation>
        <location evidence="1">Membrane</location>
        <topology evidence="1">Multi-pass membrane protein</topology>
    </subcellularLocation>
</comment>
<keyword evidence="3" id="KW-1003">Cell membrane</keyword>
<gene>
    <name evidence="8" type="ORF">SRAA_0182</name>
</gene>
<dbReference type="PANTHER" id="PTHR36838:SF3">
    <property type="entry name" value="TRANSPORTER AUXIN EFFLUX CARRIER EC FAMILY"/>
    <property type="match status" value="1"/>
</dbReference>
<feature type="transmembrane region" description="Helical" evidence="7">
    <location>
        <begin position="303"/>
        <end position="325"/>
    </location>
</feature>
<evidence type="ECO:0000256" key="7">
    <source>
        <dbReference type="SAM" id="Phobius"/>
    </source>
</evidence>
<dbReference type="GO" id="GO:0055085">
    <property type="term" value="P:transmembrane transport"/>
    <property type="evidence" value="ECO:0007669"/>
    <property type="project" value="InterPro"/>
</dbReference>
<accession>A0A060NF96</accession>
<dbReference type="AlphaFoldDB" id="A0A060NF96"/>
<dbReference type="EMBL" id="AP014568">
    <property type="protein sequence ID" value="BAO80036.1"/>
    <property type="molecule type" value="Genomic_DNA"/>
</dbReference>
<feature type="transmembrane region" description="Helical" evidence="7">
    <location>
        <begin position="34"/>
        <end position="51"/>
    </location>
</feature>
<keyword evidence="6 7" id="KW-0472">Membrane</keyword>
<evidence type="ECO:0000256" key="6">
    <source>
        <dbReference type="ARBA" id="ARBA00023136"/>
    </source>
</evidence>
<dbReference type="Proteomes" id="UP000067461">
    <property type="component" value="Chromosome"/>
</dbReference>
<feature type="transmembrane region" description="Helical" evidence="7">
    <location>
        <begin position="165"/>
        <end position="183"/>
    </location>
</feature>
<keyword evidence="2" id="KW-0813">Transport</keyword>
<feature type="transmembrane region" description="Helical" evidence="7">
    <location>
        <begin position="6"/>
        <end position="22"/>
    </location>
</feature>
<evidence type="ECO:0000256" key="5">
    <source>
        <dbReference type="ARBA" id="ARBA00022989"/>
    </source>
</evidence>
<organism evidence="8 9">
    <name type="scientific">Serpentinimonas raichei</name>
    <dbReference type="NCBI Taxonomy" id="1458425"/>
    <lineage>
        <taxon>Bacteria</taxon>
        <taxon>Pseudomonadati</taxon>
        <taxon>Pseudomonadota</taxon>
        <taxon>Betaproteobacteria</taxon>
        <taxon>Burkholderiales</taxon>
        <taxon>Comamonadaceae</taxon>
        <taxon>Serpentinimonas</taxon>
    </lineage>
</organism>
<feature type="transmembrane region" description="Helical" evidence="7">
    <location>
        <begin position="95"/>
        <end position="118"/>
    </location>
</feature>
<keyword evidence="9" id="KW-1185">Reference proteome</keyword>
<reference evidence="8 9" key="1">
    <citation type="journal article" date="2014" name="Nat. Commun.">
        <title>Physiological and genomic features of highly alkaliphilic hydrogen-utilizing Betaproteobacteria from a continental serpentinizing site.</title>
        <authorList>
            <person name="Suzuki S."/>
            <person name="Kuenen J.G."/>
            <person name="Schipper K."/>
            <person name="van der Velde S."/>
            <person name="Ishii S."/>
            <person name="Wu A."/>
            <person name="Sorokin D.Y."/>
            <person name="Tenney A."/>
            <person name="Meng X.Y."/>
            <person name="Morrill P.L."/>
            <person name="Kamagata Y."/>
            <person name="Muyzer G."/>
            <person name="Nealson K.H."/>
        </authorList>
    </citation>
    <scope>NUCLEOTIDE SEQUENCE [LARGE SCALE GENOMIC DNA]</scope>
    <source>
        <strain evidence="8 9">A1</strain>
    </source>
</reference>
<feature type="transmembrane region" description="Helical" evidence="7">
    <location>
        <begin position="240"/>
        <end position="266"/>
    </location>
</feature>
<proteinExistence type="predicted"/>
<feature type="transmembrane region" description="Helical" evidence="7">
    <location>
        <begin position="124"/>
        <end position="144"/>
    </location>
</feature>
<sequence length="327" mass="33952">MFDILLVTFPFFALVLAGYAATRRGWLALSAIPGLNAFVLYFALPALLFRFGSTTPIAQLLDAAVFGIYLLVALLLVALVVWLSRRRGLSWNDAAFGALVVAFPNTGFMGVPLLAALLGPHSVGTVMVLIVVDMVLTSSLCIALSRLSGQAGGALAAAGQALRGVLANPMPWAIVLGALASAYGLQLPGPLQQTVWLLADAATPVALFTLGAVLARAYLQTAALDQAQAQPTRVQALAEPLQLALLKLLLHPLLVWLVGTGAIALGVALDPFALTVMVLVAALPSASNVVLLAERFGADSGRIARIILLSTALSFLSFAAAVAWLGP</sequence>
<evidence type="ECO:0000256" key="2">
    <source>
        <dbReference type="ARBA" id="ARBA00022448"/>
    </source>
</evidence>
<protein>
    <submittedName>
        <fullName evidence="8">Predicted permease</fullName>
    </submittedName>
</protein>